<accession>A0ABT3CYM8</accession>
<reference evidence="1 2" key="1">
    <citation type="submission" date="2022-10" db="EMBL/GenBank/DDBJ databases">
        <title>Comparative genomics and taxonomic characterization of three novel marine species of genus Reichenbachiella exhibiting antioxidant and polysaccharide degradation activities.</title>
        <authorList>
            <person name="Muhammad N."/>
            <person name="Lee Y.-J."/>
            <person name="Ko J."/>
            <person name="Kim S.-G."/>
        </authorList>
    </citation>
    <scope>NUCLEOTIDE SEQUENCE [LARGE SCALE GENOMIC DNA]</scope>
    <source>
        <strain evidence="1 2">ABR2-5</strain>
    </source>
</reference>
<gene>
    <name evidence="1" type="ORF">N7U62_19160</name>
</gene>
<comment type="caution">
    <text evidence="1">The sequence shown here is derived from an EMBL/GenBank/DDBJ whole genome shotgun (WGS) entry which is preliminary data.</text>
</comment>
<sequence length="217" mass="24867">MMNQAIDATLFKIEMAVTNPIKNNSLKTLLGEFGYDEESLNHGLALLEDAKSKHLKQKKEYGEQYDATDKMTQKMAETNKILMKDVKISRILLQKERGAWEALDIKGRRKKTYYGWIEQSTVFYKNAIADEKILSQLAKGGITKEKLEQRLAMVEEVASLLAIQLKEKGEAQEATQIRDKSFEVLMDWYSDFIQIARVALEDNPQMLEIMGIVQPSE</sequence>
<evidence type="ECO:0000313" key="1">
    <source>
        <dbReference type="EMBL" id="MCV9388806.1"/>
    </source>
</evidence>
<dbReference type="EMBL" id="JAOYOD010000001">
    <property type="protein sequence ID" value="MCV9388806.1"/>
    <property type="molecule type" value="Genomic_DNA"/>
</dbReference>
<keyword evidence="2" id="KW-1185">Reference proteome</keyword>
<dbReference type="RefSeq" id="WP_264139698.1">
    <property type="nucleotide sequence ID" value="NZ_JAOYOD010000001.1"/>
</dbReference>
<proteinExistence type="predicted"/>
<evidence type="ECO:0000313" key="2">
    <source>
        <dbReference type="Proteomes" id="UP001300692"/>
    </source>
</evidence>
<name>A0ABT3CYM8_9BACT</name>
<organism evidence="1 2">
    <name type="scientific">Reichenbachiella ulvae</name>
    <dbReference type="NCBI Taxonomy" id="2980104"/>
    <lineage>
        <taxon>Bacteria</taxon>
        <taxon>Pseudomonadati</taxon>
        <taxon>Bacteroidota</taxon>
        <taxon>Cytophagia</taxon>
        <taxon>Cytophagales</taxon>
        <taxon>Reichenbachiellaceae</taxon>
        <taxon>Reichenbachiella</taxon>
    </lineage>
</organism>
<protein>
    <submittedName>
        <fullName evidence="1">Uncharacterized protein</fullName>
    </submittedName>
</protein>
<dbReference type="Proteomes" id="UP001300692">
    <property type="component" value="Unassembled WGS sequence"/>
</dbReference>